<feature type="compositionally biased region" description="Basic residues" evidence="1">
    <location>
        <begin position="10"/>
        <end position="28"/>
    </location>
</feature>
<sequence length="82" mass="9619">MSNEEERKRDLRNRRVVGQRQRRRRRRWVGCCLDGVVARPDSTTSPRRRLIEQWTGDPSRTTAQPSNPGLTHQYSTEVNQDG</sequence>
<protein>
    <submittedName>
        <fullName evidence="2">Uncharacterized protein</fullName>
    </submittedName>
</protein>
<feature type="region of interest" description="Disordered" evidence="1">
    <location>
        <begin position="1"/>
        <end position="82"/>
    </location>
</feature>
<accession>A0AAN7UZ83</accession>
<evidence type="ECO:0000313" key="3">
    <source>
        <dbReference type="Proteomes" id="UP001305414"/>
    </source>
</evidence>
<dbReference type="Proteomes" id="UP001305414">
    <property type="component" value="Unassembled WGS sequence"/>
</dbReference>
<organism evidence="2 3">
    <name type="scientific">Xylaria bambusicola</name>
    <dbReference type="NCBI Taxonomy" id="326684"/>
    <lineage>
        <taxon>Eukaryota</taxon>
        <taxon>Fungi</taxon>
        <taxon>Dikarya</taxon>
        <taxon>Ascomycota</taxon>
        <taxon>Pezizomycotina</taxon>
        <taxon>Sordariomycetes</taxon>
        <taxon>Xylariomycetidae</taxon>
        <taxon>Xylariales</taxon>
        <taxon>Xylariaceae</taxon>
        <taxon>Xylaria</taxon>
    </lineage>
</organism>
<feature type="compositionally biased region" description="Polar residues" evidence="1">
    <location>
        <begin position="56"/>
        <end position="82"/>
    </location>
</feature>
<dbReference type="EMBL" id="JAWHQM010000054">
    <property type="protein sequence ID" value="KAK5635546.1"/>
    <property type="molecule type" value="Genomic_DNA"/>
</dbReference>
<evidence type="ECO:0000256" key="1">
    <source>
        <dbReference type="SAM" id="MobiDB-lite"/>
    </source>
</evidence>
<gene>
    <name evidence="2" type="ORF">RRF57_011258</name>
</gene>
<name>A0AAN7UZ83_9PEZI</name>
<comment type="caution">
    <text evidence="2">The sequence shown here is derived from an EMBL/GenBank/DDBJ whole genome shotgun (WGS) entry which is preliminary data.</text>
</comment>
<dbReference type="AlphaFoldDB" id="A0AAN7UZ83"/>
<evidence type="ECO:0000313" key="2">
    <source>
        <dbReference type="EMBL" id="KAK5635546.1"/>
    </source>
</evidence>
<proteinExistence type="predicted"/>
<keyword evidence="3" id="KW-1185">Reference proteome</keyword>
<reference evidence="2 3" key="1">
    <citation type="submission" date="2023-10" db="EMBL/GenBank/DDBJ databases">
        <title>Draft genome sequence of Xylaria bambusicola isolate GMP-LS, the root and basal stem rot pathogen of sugarcane in Indonesia.</title>
        <authorList>
            <person name="Selvaraj P."/>
            <person name="Muralishankar V."/>
            <person name="Muruganantham S."/>
            <person name="Sp S."/>
            <person name="Haryani S."/>
            <person name="Lau K.J.X."/>
            <person name="Naqvi N.I."/>
        </authorList>
    </citation>
    <scope>NUCLEOTIDE SEQUENCE [LARGE SCALE GENOMIC DNA]</scope>
    <source>
        <strain evidence="2">GMP-LS</strain>
    </source>
</reference>